<evidence type="ECO:0000313" key="1">
    <source>
        <dbReference type="EMBL" id="ONI46029.1"/>
    </source>
</evidence>
<organism evidence="1 2">
    <name type="scientific">Candidatus Epulonipiscium fishelsonii</name>
    <dbReference type="NCBI Taxonomy" id="77094"/>
    <lineage>
        <taxon>Bacteria</taxon>
        <taxon>Bacillati</taxon>
        <taxon>Bacillota</taxon>
        <taxon>Clostridia</taxon>
        <taxon>Lachnospirales</taxon>
        <taxon>Lachnospiraceae</taxon>
        <taxon>Candidatus Epulonipiscium</taxon>
    </lineage>
</organism>
<name>A0ACC8XIR3_9FIRM</name>
<keyword evidence="2" id="KW-1185">Reference proteome</keyword>
<protein>
    <submittedName>
        <fullName evidence="1">Uncharacterized protein</fullName>
    </submittedName>
</protein>
<reference evidence="1" key="1">
    <citation type="submission" date="2016-08" db="EMBL/GenBank/DDBJ databases">
        <authorList>
            <person name="Ngugi D.K."/>
            <person name="Miyake S."/>
            <person name="Stingl U."/>
        </authorList>
    </citation>
    <scope>NUCLEOTIDE SEQUENCE</scope>
    <source>
        <strain evidence="1">SCG-D08WGA-EpuloA1</strain>
    </source>
</reference>
<gene>
    <name evidence="1" type="ORF">AN640_03945</name>
</gene>
<accession>A0ACC8XIR3</accession>
<evidence type="ECO:0000313" key="2">
    <source>
        <dbReference type="Proteomes" id="UP000188637"/>
    </source>
</evidence>
<sequence length="176" mass="20354">MGETDQLEVKVKLKVADVFRYNMYIGYRGLLNKIFLAIGFVLAGYIIYKFGIRQTSVAVFASQNIVWIVLSVFMLIGKPLKIWKITAIQMQLPVFSGISTYIFKKESIYIEVGDLKDTVPWETYSKIIETKKDFRLFVNHVQAQIIPKHLMNSDQISKLREIIKQANPKEIYILKG</sequence>
<comment type="caution">
    <text evidence="1">The sequence shown here is derived from an EMBL/GenBank/DDBJ whole genome shotgun (WGS) entry which is preliminary data.</text>
</comment>
<proteinExistence type="predicted"/>
<dbReference type="EMBL" id="LJHD01000038">
    <property type="protein sequence ID" value="ONI46029.1"/>
    <property type="molecule type" value="Genomic_DNA"/>
</dbReference>
<dbReference type="Proteomes" id="UP000188637">
    <property type="component" value="Unassembled WGS sequence"/>
</dbReference>